<accession>A0ABT6MCF7</accession>
<keyword evidence="3" id="KW-1185">Reference proteome</keyword>
<feature type="domain" description="VOC" evidence="1">
    <location>
        <begin position="6"/>
        <end position="123"/>
    </location>
</feature>
<organism evidence="2 3">
    <name type="scientific">Prescottella agglutinans</name>
    <dbReference type="NCBI Taxonomy" id="1644129"/>
    <lineage>
        <taxon>Bacteria</taxon>
        <taxon>Bacillati</taxon>
        <taxon>Actinomycetota</taxon>
        <taxon>Actinomycetes</taxon>
        <taxon>Mycobacteriales</taxon>
        <taxon>Nocardiaceae</taxon>
        <taxon>Prescottella</taxon>
    </lineage>
</organism>
<dbReference type="Proteomes" id="UP001160334">
    <property type="component" value="Unassembled WGS sequence"/>
</dbReference>
<dbReference type="InterPro" id="IPR029068">
    <property type="entry name" value="Glyas_Bleomycin-R_OHBP_Dase"/>
</dbReference>
<protein>
    <submittedName>
        <fullName evidence="2">Catechol-2,3-dioxygenase</fullName>
    </submittedName>
</protein>
<gene>
    <name evidence="2" type="ORF">M2280_002299</name>
</gene>
<dbReference type="PROSITE" id="PS51819">
    <property type="entry name" value="VOC"/>
    <property type="match status" value="1"/>
</dbReference>
<dbReference type="SUPFAM" id="SSF54593">
    <property type="entry name" value="Glyoxalase/Bleomycin resistance protein/Dihydroxybiphenyl dioxygenase"/>
    <property type="match status" value="1"/>
</dbReference>
<name>A0ABT6MCF7_9NOCA</name>
<comment type="caution">
    <text evidence="2">The sequence shown here is derived from an EMBL/GenBank/DDBJ whole genome shotgun (WGS) entry which is preliminary data.</text>
</comment>
<dbReference type="InterPro" id="IPR004360">
    <property type="entry name" value="Glyas_Fos-R_dOase_dom"/>
</dbReference>
<reference evidence="2 3" key="1">
    <citation type="submission" date="2023-04" db="EMBL/GenBank/DDBJ databases">
        <title>Forest soil microbial communities from Buena Vista Peninsula, Colon Province, Panama.</title>
        <authorList>
            <person name="Bouskill N."/>
        </authorList>
    </citation>
    <scope>NUCLEOTIDE SEQUENCE [LARGE SCALE GENOMIC DNA]</scope>
    <source>
        <strain evidence="2 3">CFH S0262</strain>
    </source>
</reference>
<dbReference type="Gene3D" id="3.10.180.10">
    <property type="entry name" value="2,3-Dihydroxybiphenyl 1,2-Dioxygenase, domain 1"/>
    <property type="match status" value="1"/>
</dbReference>
<evidence type="ECO:0000313" key="2">
    <source>
        <dbReference type="EMBL" id="MDH6281079.1"/>
    </source>
</evidence>
<evidence type="ECO:0000259" key="1">
    <source>
        <dbReference type="PROSITE" id="PS51819"/>
    </source>
</evidence>
<sequence>MASPAKLAHIVLRTGRLQEMVDWYVQVLEGRVVFANDTLAFVTYDEEHHRVAFIATGASERPGDNHSGLHHAAFTYATLADLLGTYERLKAAGVQPFWSINHGPTTSLYYADPDGNNIELQIDNFDTDAELQEFFDSGAFDANPIGVVFDPDELVARFESGEPVAELVVRP</sequence>
<proteinExistence type="predicted"/>
<dbReference type="RefSeq" id="WP_280760416.1">
    <property type="nucleotide sequence ID" value="NZ_JARXVC010000005.1"/>
</dbReference>
<dbReference type="EMBL" id="JARXVC010000005">
    <property type="protein sequence ID" value="MDH6281079.1"/>
    <property type="molecule type" value="Genomic_DNA"/>
</dbReference>
<dbReference type="Pfam" id="PF00903">
    <property type="entry name" value="Glyoxalase"/>
    <property type="match status" value="1"/>
</dbReference>
<evidence type="ECO:0000313" key="3">
    <source>
        <dbReference type="Proteomes" id="UP001160334"/>
    </source>
</evidence>
<dbReference type="InterPro" id="IPR037523">
    <property type="entry name" value="VOC_core"/>
</dbReference>